<accession>A0A2T4YQG8</accession>
<dbReference type="Proteomes" id="UP000240996">
    <property type="component" value="Unassembled WGS sequence"/>
</dbReference>
<keyword evidence="3" id="KW-1185">Reference proteome</keyword>
<feature type="region of interest" description="Disordered" evidence="1">
    <location>
        <begin position="216"/>
        <end position="236"/>
    </location>
</feature>
<dbReference type="AlphaFoldDB" id="A0A2T4YQG8"/>
<feature type="compositionally biased region" description="Basic and acidic residues" evidence="1">
    <location>
        <begin position="216"/>
        <end position="228"/>
    </location>
</feature>
<reference evidence="2 3" key="1">
    <citation type="submission" date="2018-04" db="EMBL/GenBank/DDBJ databases">
        <title>Genomic Encyclopedia of Type Strains, Phase III (KMG-III): the genomes of soil and plant-associated and newly described type strains.</title>
        <authorList>
            <person name="Whitman W."/>
        </authorList>
    </citation>
    <scope>NUCLEOTIDE SEQUENCE [LARGE SCALE GENOMIC DNA]</scope>
    <source>
        <strain evidence="2 3">NW12</strain>
    </source>
</reference>
<organism evidence="2 3">
    <name type="scientific">Sphingomonas aerolata</name>
    <dbReference type="NCBI Taxonomy" id="185951"/>
    <lineage>
        <taxon>Bacteria</taxon>
        <taxon>Pseudomonadati</taxon>
        <taxon>Pseudomonadota</taxon>
        <taxon>Alphaproteobacteria</taxon>
        <taxon>Sphingomonadales</taxon>
        <taxon>Sphingomonadaceae</taxon>
        <taxon>Sphingomonas</taxon>
    </lineage>
</organism>
<gene>
    <name evidence="2" type="ORF">C8J24_1989</name>
</gene>
<name>A0A2T4YQG8_9SPHN</name>
<evidence type="ECO:0000313" key="2">
    <source>
        <dbReference type="EMBL" id="PTM45761.1"/>
    </source>
</evidence>
<dbReference type="EMBL" id="PZZN01000002">
    <property type="protein sequence ID" value="PTM45761.1"/>
    <property type="molecule type" value="Genomic_DNA"/>
</dbReference>
<evidence type="ECO:0000313" key="3">
    <source>
        <dbReference type="Proteomes" id="UP000240996"/>
    </source>
</evidence>
<proteinExistence type="predicted"/>
<sequence length="236" mass="26305">MNKPSRSNTPLALSVANVTAPGDVRLTTERMLEFDNARIGFTHAYTWGAMPVARRGVFKPDCSYLVYPNTHSRVEACIRALFELGQREPVDTKRFTDFPQSGLTTNRKIEWAPGIEINVKANCWFVKNGLPIIPLLQPRKSALPEESLAFYATLGRQAFCNGDWVGARIEIVDISGADGVYASVIGHSDLIALPDSRVSQFVSTYLEAKKIVDKVRSERPRKPQKAPEPDLYDLPN</sequence>
<evidence type="ECO:0000256" key="1">
    <source>
        <dbReference type="SAM" id="MobiDB-lite"/>
    </source>
</evidence>
<protein>
    <submittedName>
        <fullName evidence="2">Uncharacterized protein</fullName>
    </submittedName>
</protein>
<comment type="caution">
    <text evidence="2">The sequence shown here is derived from an EMBL/GenBank/DDBJ whole genome shotgun (WGS) entry which is preliminary data.</text>
</comment>